<evidence type="ECO:0000313" key="2">
    <source>
        <dbReference type="Proteomes" id="UP001075354"/>
    </source>
</evidence>
<evidence type="ECO:0000313" key="1">
    <source>
        <dbReference type="EMBL" id="KAJ1523567.1"/>
    </source>
</evidence>
<dbReference type="AlphaFoldDB" id="A0AAV7XFU2"/>
<gene>
    <name evidence="1" type="ORF">ONE63_001414</name>
</gene>
<accession>A0AAV7XFU2</accession>
<proteinExistence type="predicted"/>
<comment type="caution">
    <text evidence="1">The sequence shown here is derived from an EMBL/GenBank/DDBJ whole genome shotgun (WGS) entry which is preliminary data.</text>
</comment>
<keyword evidence="2" id="KW-1185">Reference proteome</keyword>
<reference evidence="1" key="1">
    <citation type="submission" date="2022-12" db="EMBL/GenBank/DDBJ databases">
        <title>Chromosome-level genome assembly of the bean flower thrips Megalurothrips usitatus.</title>
        <authorList>
            <person name="Ma L."/>
            <person name="Liu Q."/>
            <person name="Li H."/>
            <person name="Cai W."/>
        </authorList>
    </citation>
    <scope>NUCLEOTIDE SEQUENCE</scope>
    <source>
        <strain evidence="1">Cailab_2022a</strain>
    </source>
</reference>
<sequence>MPAAMSFVQLEGNYVISFRSMNDCLPAFTAVKLDRRRGSWDGGSADPATSSSMTNLSAAAGGLFPGGSSPGGGSLAGSKVALGDDLAAAAAAAGRRKSSVALTPYKLVLTGVPRGVREDVIRGRLESVIAGIERVYRDPDMARNLTHPPVFVETRSALAQEAFMLRGDWVPVVQRLIDEAKAPAASLDEGIGMSYSAASSSWAPPLDEAADEELRRRQSLVDTLVACPHGRYHGQATCPQCRAGAAGRRNTMVGDDIVSHNALADAAAAGPAVLPGRVQRPVLTDDRPAAAAAPAKKSSCASCIACFRRFIPGKRRPPVQDDDDDHHAVELEPQKLPPKQQPATPPVTTLLHPVLLSSIKNRRRLSAYDDVPVIKVDEVDSK</sequence>
<name>A0AAV7XFU2_9NEOP</name>
<dbReference type="EMBL" id="JAPTSV010000010">
    <property type="protein sequence ID" value="KAJ1523567.1"/>
    <property type="molecule type" value="Genomic_DNA"/>
</dbReference>
<dbReference type="Proteomes" id="UP001075354">
    <property type="component" value="Chromosome 10"/>
</dbReference>
<organism evidence="1 2">
    <name type="scientific">Megalurothrips usitatus</name>
    <name type="common">bean blossom thrips</name>
    <dbReference type="NCBI Taxonomy" id="439358"/>
    <lineage>
        <taxon>Eukaryota</taxon>
        <taxon>Metazoa</taxon>
        <taxon>Ecdysozoa</taxon>
        <taxon>Arthropoda</taxon>
        <taxon>Hexapoda</taxon>
        <taxon>Insecta</taxon>
        <taxon>Pterygota</taxon>
        <taxon>Neoptera</taxon>
        <taxon>Paraneoptera</taxon>
        <taxon>Thysanoptera</taxon>
        <taxon>Terebrantia</taxon>
        <taxon>Thripoidea</taxon>
        <taxon>Thripidae</taxon>
        <taxon>Megalurothrips</taxon>
    </lineage>
</organism>
<protein>
    <submittedName>
        <fullName evidence="1">Uncharacterized protein</fullName>
    </submittedName>
</protein>